<gene>
    <name evidence="2" type="ORF">SAMN04488011_103253</name>
</gene>
<evidence type="ECO:0000313" key="3">
    <source>
        <dbReference type="Proteomes" id="UP000199372"/>
    </source>
</evidence>
<dbReference type="InterPro" id="IPR050266">
    <property type="entry name" value="AB_hydrolase_sf"/>
</dbReference>
<dbReference type="NCBIfam" id="TIGR03056">
    <property type="entry name" value="bchO_mg_che_rel"/>
    <property type="match status" value="1"/>
</dbReference>
<proteinExistence type="predicted"/>
<protein>
    <submittedName>
        <fullName evidence="2">Magnesium chelatase accessory protein</fullName>
    </submittedName>
</protein>
<dbReference type="GO" id="GO:0016020">
    <property type="term" value="C:membrane"/>
    <property type="evidence" value="ECO:0007669"/>
    <property type="project" value="TreeGrafter"/>
</dbReference>
<dbReference type="PANTHER" id="PTHR43798">
    <property type="entry name" value="MONOACYLGLYCEROL LIPASE"/>
    <property type="match status" value="1"/>
</dbReference>
<dbReference type="PANTHER" id="PTHR43798:SF33">
    <property type="entry name" value="HYDROLASE, PUTATIVE (AFU_ORTHOLOGUE AFUA_2G14860)-RELATED"/>
    <property type="match status" value="1"/>
</dbReference>
<name>A0A1H8FAC5_9RHOB</name>
<dbReference type="InterPro" id="IPR017497">
    <property type="entry name" value="BchO"/>
</dbReference>
<dbReference type="InterPro" id="IPR000073">
    <property type="entry name" value="AB_hydrolase_1"/>
</dbReference>
<evidence type="ECO:0000259" key="1">
    <source>
        <dbReference type="Pfam" id="PF00561"/>
    </source>
</evidence>
<feature type="domain" description="AB hydrolase-1" evidence="1">
    <location>
        <begin position="7"/>
        <end position="242"/>
    </location>
</feature>
<dbReference type="Pfam" id="PF00561">
    <property type="entry name" value="Abhydrolase_1"/>
    <property type="match status" value="1"/>
</dbReference>
<sequence>MGDGPDLLLLHGTGGTCHGWAGVMPLLAKDFRVIAPDLPGHGFTRPGTRQRSRPVTMAEDLWRLMDWLGARPRWIVGHSAGGALAVHMGAQAPDRVDGLIGVNPALDGFQGAAAWAFPMAARAMAATPGIGAALSRVARSPARLSQIMGSTGSRLPQESLDIYARLLADPQHLRGTLDMMAQWSTAGLPSLLRDWTGALVLLVGDADRTVSPEVSRKAARLASRGQVLELGPYGHLVPEEAPGVVADHIAAQIAQSGTRPDAPLRQEN</sequence>
<keyword evidence="3" id="KW-1185">Reference proteome</keyword>
<accession>A0A1H8FAC5</accession>
<dbReference type="InterPro" id="IPR029058">
    <property type="entry name" value="AB_hydrolase_fold"/>
</dbReference>
<dbReference type="SUPFAM" id="SSF53474">
    <property type="entry name" value="alpha/beta-Hydrolases"/>
    <property type="match status" value="1"/>
</dbReference>
<dbReference type="EMBL" id="FOCM01000003">
    <property type="protein sequence ID" value="SEN28167.1"/>
    <property type="molecule type" value="Genomic_DNA"/>
</dbReference>
<dbReference type="PRINTS" id="PR00111">
    <property type="entry name" value="ABHYDROLASE"/>
</dbReference>
<dbReference type="Gene3D" id="3.40.50.1820">
    <property type="entry name" value="alpha/beta hydrolase"/>
    <property type="match status" value="1"/>
</dbReference>
<dbReference type="AlphaFoldDB" id="A0A1H8FAC5"/>
<dbReference type="Proteomes" id="UP000199372">
    <property type="component" value="Unassembled WGS sequence"/>
</dbReference>
<reference evidence="3" key="1">
    <citation type="submission" date="2016-10" db="EMBL/GenBank/DDBJ databases">
        <authorList>
            <person name="Varghese N."/>
            <person name="Submissions S."/>
        </authorList>
    </citation>
    <scope>NUCLEOTIDE SEQUENCE [LARGE SCALE GENOMIC DNA]</scope>
    <source>
        <strain evidence="3">DSM 26893</strain>
    </source>
</reference>
<organism evidence="2 3">
    <name type="scientific">Palleronia pelagia</name>
    <dbReference type="NCBI Taxonomy" id="387096"/>
    <lineage>
        <taxon>Bacteria</taxon>
        <taxon>Pseudomonadati</taxon>
        <taxon>Pseudomonadota</taxon>
        <taxon>Alphaproteobacteria</taxon>
        <taxon>Rhodobacterales</taxon>
        <taxon>Roseobacteraceae</taxon>
        <taxon>Palleronia</taxon>
    </lineage>
</organism>
<evidence type="ECO:0000313" key="2">
    <source>
        <dbReference type="EMBL" id="SEN28167.1"/>
    </source>
</evidence>